<accession>A0ABU3CA43</accession>
<feature type="transmembrane region" description="Helical" evidence="1">
    <location>
        <begin position="34"/>
        <end position="52"/>
    </location>
</feature>
<comment type="caution">
    <text evidence="2">The sequence shown here is derived from an EMBL/GenBank/DDBJ whole genome shotgun (WGS) entry which is preliminary data.</text>
</comment>
<dbReference type="Pfam" id="PF07099">
    <property type="entry name" value="DUF1361"/>
    <property type="match status" value="1"/>
</dbReference>
<protein>
    <submittedName>
        <fullName evidence="2">DUF1361 domain-containing protein</fullName>
    </submittedName>
</protein>
<evidence type="ECO:0000313" key="3">
    <source>
        <dbReference type="Proteomes" id="UP001262889"/>
    </source>
</evidence>
<keyword evidence="3" id="KW-1185">Reference proteome</keyword>
<evidence type="ECO:0000313" key="2">
    <source>
        <dbReference type="EMBL" id="MDT0643199.1"/>
    </source>
</evidence>
<feature type="transmembrane region" description="Helical" evidence="1">
    <location>
        <begin position="12"/>
        <end position="28"/>
    </location>
</feature>
<organism evidence="2 3">
    <name type="scientific">Autumnicola tepida</name>
    <dbReference type="NCBI Taxonomy" id="3075595"/>
    <lineage>
        <taxon>Bacteria</taxon>
        <taxon>Pseudomonadati</taxon>
        <taxon>Bacteroidota</taxon>
        <taxon>Flavobacteriia</taxon>
        <taxon>Flavobacteriales</taxon>
        <taxon>Flavobacteriaceae</taxon>
        <taxon>Autumnicola</taxon>
    </lineage>
</organism>
<feature type="transmembrane region" description="Helical" evidence="1">
    <location>
        <begin position="95"/>
        <end position="113"/>
    </location>
</feature>
<gene>
    <name evidence="2" type="ORF">RM553_10205</name>
</gene>
<name>A0ABU3CA43_9FLAO</name>
<dbReference type="RefSeq" id="WP_311534821.1">
    <property type="nucleotide sequence ID" value="NZ_JAVRHQ010000011.1"/>
</dbReference>
<proteinExistence type="predicted"/>
<feature type="transmembrane region" description="Helical" evidence="1">
    <location>
        <begin position="133"/>
        <end position="153"/>
    </location>
</feature>
<reference evidence="2 3" key="1">
    <citation type="submission" date="2023-09" db="EMBL/GenBank/DDBJ databases">
        <authorList>
            <person name="Rey-Velasco X."/>
        </authorList>
    </citation>
    <scope>NUCLEOTIDE SEQUENCE [LARGE SCALE GENOMIC DNA]</scope>
    <source>
        <strain evidence="2 3">F363</strain>
    </source>
</reference>
<dbReference type="InterPro" id="IPR009793">
    <property type="entry name" value="DUF1361"/>
</dbReference>
<keyword evidence="1" id="KW-0812">Transmembrane</keyword>
<sequence>MKISQHIINNKELVGAGGFCCSLVVLRWCLTLDYYYFFLIWNLFLAGVPFLISQYLETRNNRFFYTFFGLWLLFLPNSFYVITDLIHVKTSQLPVYDAIMISLFALLCLYLGFSSMQKTGRVLSLKFQNISKLFLDILILFLCSFGIYLGRFLRYNSWDILKNPFNLAQDCFNFVRFPVEHFHVWFFTFGFGILLMAFILFSKN</sequence>
<evidence type="ECO:0000256" key="1">
    <source>
        <dbReference type="SAM" id="Phobius"/>
    </source>
</evidence>
<feature type="transmembrane region" description="Helical" evidence="1">
    <location>
        <begin position="64"/>
        <end position="83"/>
    </location>
</feature>
<dbReference type="Proteomes" id="UP001262889">
    <property type="component" value="Unassembled WGS sequence"/>
</dbReference>
<dbReference type="EMBL" id="JAVRHQ010000011">
    <property type="protein sequence ID" value="MDT0643199.1"/>
    <property type="molecule type" value="Genomic_DNA"/>
</dbReference>
<feature type="transmembrane region" description="Helical" evidence="1">
    <location>
        <begin position="182"/>
        <end position="201"/>
    </location>
</feature>
<keyword evidence="1" id="KW-0472">Membrane</keyword>
<keyword evidence="1" id="KW-1133">Transmembrane helix</keyword>